<feature type="transmembrane region" description="Helical" evidence="1">
    <location>
        <begin position="48"/>
        <end position="77"/>
    </location>
</feature>
<organism evidence="2 3">
    <name type="scientific">Oryza rufipogon</name>
    <name type="common">Brownbeard rice</name>
    <name type="synonym">Asian wild rice</name>
    <dbReference type="NCBI Taxonomy" id="4529"/>
    <lineage>
        <taxon>Eukaryota</taxon>
        <taxon>Viridiplantae</taxon>
        <taxon>Streptophyta</taxon>
        <taxon>Embryophyta</taxon>
        <taxon>Tracheophyta</taxon>
        <taxon>Spermatophyta</taxon>
        <taxon>Magnoliopsida</taxon>
        <taxon>Liliopsida</taxon>
        <taxon>Poales</taxon>
        <taxon>Poaceae</taxon>
        <taxon>BOP clade</taxon>
        <taxon>Oryzoideae</taxon>
        <taxon>Oryzeae</taxon>
        <taxon>Oryzinae</taxon>
        <taxon>Oryza</taxon>
    </lineage>
</organism>
<evidence type="ECO:0000256" key="1">
    <source>
        <dbReference type="SAM" id="Phobius"/>
    </source>
</evidence>
<name>A0A0E0R146_ORYRU</name>
<dbReference type="Proteomes" id="UP000008022">
    <property type="component" value="Unassembled WGS sequence"/>
</dbReference>
<protein>
    <submittedName>
        <fullName evidence="2">Uncharacterized protein</fullName>
    </submittedName>
</protein>
<keyword evidence="1" id="KW-0472">Membrane</keyword>
<evidence type="ECO:0000313" key="3">
    <source>
        <dbReference type="Proteomes" id="UP000008022"/>
    </source>
</evidence>
<proteinExistence type="predicted"/>
<keyword evidence="3" id="KW-1185">Reference proteome</keyword>
<keyword evidence="1" id="KW-0812">Transmembrane</keyword>
<accession>A0A0E0R146</accession>
<dbReference type="Gramene" id="ORUFI10G16050.1">
    <property type="protein sequence ID" value="ORUFI10G16050.1"/>
    <property type="gene ID" value="ORUFI10G16050"/>
</dbReference>
<evidence type="ECO:0000313" key="2">
    <source>
        <dbReference type="EnsemblPlants" id="ORUFI10G16050.1"/>
    </source>
</evidence>
<reference evidence="2" key="2">
    <citation type="submission" date="2015-06" db="UniProtKB">
        <authorList>
            <consortium name="EnsemblPlants"/>
        </authorList>
    </citation>
    <scope>IDENTIFICATION</scope>
</reference>
<keyword evidence="1" id="KW-1133">Transmembrane helix</keyword>
<dbReference type="AlphaFoldDB" id="A0A0E0R146"/>
<reference evidence="3" key="1">
    <citation type="submission" date="2013-06" db="EMBL/GenBank/DDBJ databases">
        <authorList>
            <person name="Zhao Q."/>
        </authorList>
    </citation>
    <scope>NUCLEOTIDE SEQUENCE</scope>
    <source>
        <strain evidence="3">cv. W1943</strain>
    </source>
</reference>
<sequence length="91" mass="11149">MFFTVLWYRVISHKTSIKSPRYWLFHLQMGETLCNGVIYFIILSFLLFFLFLFLLLLLLFLLLFFLLLFLFFLLLFFCRSNRHNVNLPNLL</sequence>
<dbReference type="HOGENOM" id="CLU_2430867_0_0_1"/>
<dbReference type="EnsemblPlants" id="ORUFI10G16050.1">
    <property type="protein sequence ID" value="ORUFI10G16050.1"/>
    <property type="gene ID" value="ORUFI10G16050"/>
</dbReference>